<dbReference type="OrthoDB" id="34439at10239"/>
<dbReference type="GeneID" id="2700110"/>
<evidence type="ECO:0000313" key="1">
    <source>
        <dbReference type="EMBL" id="AAR83581.1"/>
    </source>
</evidence>
<gene>
    <name evidence="1" type="primary">CNPV235</name>
</gene>
<proteinExistence type="predicted"/>
<accession>Q6VZB2</accession>
<dbReference type="KEGG" id="vg:2700110"/>
<organismHost>
    <name type="scientific">Serinus</name>
    <dbReference type="NCBI Taxonomy" id="9134"/>
</organismHost>
<dbReference type="RefSeq" id="NP_955258.1">
    <property type="nucleotide sequence ID" value="NC_005309.1"/>
</dbReference>
<name>Q6VZB2_CNPV</name>
<dbReference type="EMBL" id="AY318871">
    <property type="protein sequence ID" value="AAR83581.1"/>
    <property type="molecule type" value="Genomic_DNA"/>
</dbReference>
<sequence length="432" mass="49852">MITILIVDIILSFIINSIDSARPTPFYDPWTRRYPKDTDPGISACSLQCFDKDRGAEEPRTVPLPTTFEEVDVALEVSFFLHHELHDCKYNKACQLFQACVSGNSSDDRIDHYIDNMTWIDFIEVTDYYKDMNISTITLMPLKSGNLPDDHICVTDSKAAEDTYPFERLCNTLSNTARKNGLEKELVQLYARNKWPPPPMYEVVRTEDGDPSCIRYFTNMWDNYCEYSFFDLEQSADNSNPLTYPFRSDKDIDKVFRMFFIEKSCGLSFRCQLFTICIWFVKYGQSQYDGYKQTDLHSLYTQVGKKYGNPAKTKHLQLLNITIMPLKTNNCNGGDHNHNIEKCKRTLEIIKQEKSKNANYKYDGSVKLTRQDKSEINISTNTNTNIITSTSTTVTTTVVRRFSKVTTTTTVAQPKTTNEYSDIMDAYDNFLI</sequence>
<reference evidence="1 2" key="1">
    <citation type="journal article" date="2004" name="J. Virol.">
        <title>The genome of canarypox virus.</title>
        <authorList>
            <person name="Tulman E.R."/>
            <person name="Afonso C.L."/>
            <person name="Lu Z."/>
            <person name="Zsak L."/>
            <person name="Kutish G.F."/>
            <person name="Rock D.L."/>
        </authorList>
    </citation>
    <scope>NUCLEOTIDE SEQUENCE [LARGE SCALE GENOMIC DNA]</scope>
    <source>
        <strain evidence="1">ATCC VR-111</strain>
    </source>
</reference>
<organism evidence="1 2">
    <name type="scientific">Canarypox virus</name>
    <name type="common">CNPV</name>
    <dbReference type="NCBI Taxonomy" id="44088"/>
    <lineage>
        <taxon>Viruses</taxon>
        <taxon>Varidnaviria</taxon>
        <taxon>Bamfordvirae</taxon>
        <taxon>Nucleocytoviricota</taxon>
        <taxon>Pokkesviricetes</taxon>
        <taxon>Chitovirales</taxon>
        <taxon>Poxviridae</taxon>
        <taxon>Chordopoxvirinae</taxon>
        <taxon>Avipoxvirus</taxon>
        <taxon>Avipoxvirus canarypox</taxon>
    </lineage>
</organism>
<protein>
    <submittedName>
        <fullName evidence="1">Uncharacterized protein CNPV235</fullName>
    </submittedName>
</protein>
<keyword evidence="2" id="KW-1185">Reference proteome</keyword>
<evidence type="ECO:0000313" key="2">
    <source>
        <dbReference type="Proteomes" id="UP000168164"/>
    </source>
</evidence>
<dbReference type="Proteomes" id="UP000168164">
    <property type="component" value="Segment"/>
</dbReference>